<proteinExistence type="predicted"/>
<sequence length="87" mass="9932">MSNIATNEQIERLSERIREREEVGGGSATELRDRVNGFQVPATSGKAILGKRIIDWAFVQMNDAAIEKFFQTSRMFPVRDDQQPGRY</sequence>
<name>A0A8H6USK6_9EURO</name>
<evidence type="ECO:0000313" key="1">
    <source>
        <dbReference type="EMBL" id="KAF7165297.1"/>
    </source>
</evidence>
<protein>
    <submittedName>
        <fullName evidence="1">Uncharacterized protein</fullName>
    </submittedName>
</protein>
<dbReference type="AlphaFoldDB" id="A0A8H6USK6"/>
<dbReference type="Proteomes" id="UP000654922">
    <property type="component" value="Unassembled WGS sequence"/>
</dbReference>
<evidence type="ECO:0000313" key="2">
    <source>
        <dbReference type="Proteomes" id="UP000654922"/>
    </source>
</evidence>
<dbReference type="EMBL" id="JACBAE010001320">
    <property type="protein sequence ID" value="KAF7165297.1"/>
    <property type="molecule type" value="Genomic_DNA"/>
</dbReference>
<accession>A0A8H6USK6</accession>
<dbReference type="OrthoDB" id="5414143at2759"/>
<gene>
    <name evidence="1" type="ORF">CNMCM5623_009519</name>
</gene>
<organism evidence="1 2">
    <name type="scientific">Aspergillus felis</name>
    <dbReference type="NCBI Taxonomy" id="1287682"/>
    <lineage>
        <taxon>Eukaryota</taxon>
        <taxon>Fungi</taxon>
        <taxon>Dikarya</taxon>
        <taxon>Ascomycota</taxon>
        <taxon>Pezizomycotina</taxon>
        <taxon>Eurotiomycetes</taxon>
        <taxon>Eurotiomycetidae</taxon>
        <taxon>Eurotiales</taxon>
        <taxon>Aspergillaceae</taxon>
        <taxon>Aspergillus</taxon>
        <taxon>Aspergillus subgen. Fumigati</taxon>
    </lineage>
</organism>
<reference evidence="1" key="1">
    <citation type="submission" date="2020-06" db="EMBL/GenBank/DDBJ databases">
        <title>Draft genome sequences of strains closely related to Aspergillus parafelis and Aspergillus hiratsukae.</title>
        <authorList>
            <person name="Dos Santos R.A.C."/>
            <person name="Rivero-Menendez O."/>
            <person name="Steenwyk J.L."/>
            <person name="Mead M.E."/>
            <person name="Goldman G.H."/>
            <person name="Alastruey-Izquierdo A."/>
            <person name="Rokas A."/>
        </authorList>
    </citation>
    <scope>NUCLEOTIDE SEQUENCE</scope>
    <source>
        <strain evidence="1">CNM-CM5623</strain>
    </source>
</reference>
<comment type="caution">
    <text evidence="1">The sequence shown here is derived from an EMBL/GenBank/DDBJ whole genome shotgun (WGS) entry which is preliminary data.</text>
</comment>